<dbReference type="Gene3D" id="1.10.10.10">
    <property type="entry name" value="Winged helix-like DNA-binding domain superfamily/Winged helix DNA-binding domain"/>
    <property type="match status" value="1"/>
</dbReference>
<dbReference type="EMBL" id="JACHCC010000002">
    <property type="protein sequence ID" value="MBB6498798.1"/>
    <property type="molecule type" value="Genomic_DNA"/>
</dbReference>
<dbReference type="GO" id="GO:0003677">
    <property type="term" value="F:DNA binding"/>
    <property type="evidence" value="ECO:0007669"/>
    <property type="project" value="UniProtKB-KW"/>
</dbReference>
<dbReference type="InterPro" id="IPR002577">
    <property type="entry name" value="HTH_HxlR"/>
</dbReference>
<evidence type="ECO:0000313" key="6">
    <source>
        <dbReference type="Proteomes" id="UP000521017"/>
    </source>
</evidence>
<keyword evidence="1" id="KW-0805">Transcription regulation</keyword>
<dbReference type="InterPro" id="IPR036390">
    <property type="entry name" value="WH_DNA-bd_sf"/>
</dbReference>
<evidence type="ECO:0000256" key="3">
    <source>
        <dbReference type="ARBA" id="ARBA00023163"/>
    </source>
</evidence>
<sequence>MLKIIGKRWVSEILVLIGQDISRFSQLKECLNGISDNVLSSVLNELVKSELVKKEIFQQVPLKVEYHITKSGSDLTKVMHELCNWGKQHIPYEVRIQPAKKKSINT</sequence>
<proteinExistence type="predicted"/>
<accession>A0A7X0MIT9</accession>
<keyword evidence="2 5" id="KW-0238">DNA-binding</keyword>
<evidence type="ECO:0000259" key="4">
    <source>
        <dbReference type="PROSITE" id="PS51118"/>
    </source>
</evidence>
<dbReference type="PROSITE" id="PS51118">
    <property type="entry name" value="HTH_HXLR"/>
    <property type="match status" value="1"/>
</dbReference>
<comment type="caution">
    <text evidence="5">The sequence shown here is derived from an EMBL/GenBank/DDBJ whole genome shotgun (WGS) entry which is preliminary data.</text>
</comment>
<dbReference type="RefSeq" id="WP_184623243.1">
    <property type="nucleotide sequence ID" value="NZ_JACHCC010000002.1"/>
</dbReference>
<dbReference type="PANTHER" id="PTHR33204">
    <property type="entry name" value="TRANSCRIPTIONAL REGULATOR, MARR FAMILY"/>
    <property type="match status" value="1"/>
</dbReference>
<protein>
    <submittedName>
        <fullName evidence="5">DNA-binding HxlR family transcriptional regulator</fullName>
    </submittedName>
</protein>
<dbReference type="SUPFAM" id="SSF46785">
    <property type="entry name" value="Winged helix' DNA-binding domain"/>
    <property type="match status" value="1"/>
</dbReference>
<gene>
    <name evidence="5" type="ORF">HDF25_000935</name>
</gene>
<reference evidence="5 6" key="1">
    <citation type="submission" date="2020-08" db="EMBL/GenBank/DDBJ databases">
        <title>Genomic Encyclopedia of Type Strains, Phase IV (KMG-V): Genome sequencing to study the core and pangenomes of soil and plant-associated prokaryotes.</title>
        <authorList>
            <person name="Whitman W."/>
        </authorList>
    </citation>
    <scope>NUCLEOTIDE SEQUENCE [LARGE SCALE GENOMIC DNA]</scope>
    <source>
        <strain evidence="5 6">M2T3</strain>
    </source>
</reference>
<name>A0A7X0MIT9_9SPHI</name>
<organism evidence="5 6">
    <name type="scientific">Pedobacter cryoconitis</name>
    <dbReference type="NCBI Taxonomy" id="188932"/>
    <lineage>
        <taxon>Bacteria</taxon>
        <taxon>Pseudomonadati</taxon>
        <taxon>Bacteroidota</taxon>
        <taxon>Sphingobacteriia</taxon>
        <taxon>Sphingobacteriales</taxon>
        <taxon>Sphingobacteriaceae</taxon>
        <taxon>Pedobacter</taxon>
    </lineage>
</organism>
<dbReference type="InterPro" id="IPR036388">
    <property type="entry name" value="WH-like_DNA-bd_sf"/>
</dbReference>
<keyword evidence="3" id="KW-0804">Transcription</keyword>
<dbReference type="Pfam" id="PF01638">
    <property type="entry name" value="HxlR"/>
    <property type="match status" value="1"/>
</dbReference>
<dbReference type="Proteomes" id="UP000521017">
    <property type="component" value="Unassembled WGS sequence"/>
</dbReference>
<evidence type="ECO:0000313" key="5">
    <source>
        <dbReference type="EMBL" id="MBB6498798.1"/>
    </source>
</evidence>
<evidence type="ECO:0000256" key="1">
    <source>
        <dbReference type="ARBA" id="ARBA00023015"/>
    </source>
</evidence>
<dbReference type="AlphaFoldDB" id="A0A7X0MIT9"/>
<evidence type="ECO:0000256" key="2">
    <source>
        <dbReference type="ARBA" id="ARBA00023125"/>
    </source>
</evidence>
<feature type="domain" description="HTH hxlR-type" evidence="4">
    <location>
        <begin position="1"/>
        <end position="94"/>
    </location>
</feature>